<reference evidence="2 3" key="1">
    <citation type="journal article" date="2023" name="J. Hered.">
        <title>Chromosome-level genome of the wood stork (Mycteria americana) provides insight into avian chromosome evolution.</title>
        <authorList>
            <person name="Flamio R. Jr."/>
            <person name="Ramstad K.M."/>
        </authorList>
    </citation>
    <scope>NUCLEOTIDE SEQUENCE [LARGE SCALE GENOMIC DNA]</scope>
    <source>
        <strain evidence="2">JAX WOST 10</strain>
    </source>
</reference>
<organism evidence="2 3">
    <name type="scientific">Mycteria americana</name>
    <name type="common">Wood stork</name>
    <dbReference type="NCBI Taxonomy" id="33587"/>
    <lineage>
        <taxon>Eukaryota</taxon>
        <taxon>Metazoa</taxon>
        <taxon>Chordata</taxon>
        <taxon>Craniata</taxon>
        <taxon>Vertebrata</taxon>
        <taxon>Euteleostomi</taxon>
        <taxon>Archelosauria</taxon>
        <taxon>Archosauria</taxon>
        <taxon>Dinosauria</taxon>
        <taxon>Saurischia</taxon>
        <taxon>Theropoda</taxon>
        <taxon>Coelurosauria</taxon>
        <taxon>Aves</taxon>
        <taxon>Neognathae</taxon>
        <taxon>Neoaves</taxon>
        <taxon>Aequornithes</taxon>
        <taxon>Ciconiiformes</taxon>
        <taxon>Ciconiidae</taxon>
        <taxon>Mycteria</taxon>
    </lineage>
</organism>
<name>A0AAN7S3A5_MYCAM</name>
<proteinExistence type="predicted"/>
<evidence type="ECO:0000313" key="3">
    <source>
        <dbReference type="Proteomes" id="UP001333110"/>
    </source>
</evidence>
<comment type="caution">
    <text evidence="2">The sequence shown here is derived from an EMBL/GenBank/DDBJ whole genome shotgun (WGS) entry which is preliminary data.</text>
</comment>
<accession>A0AAN7S3A5</accession>
<sequence length="99" mass="11032">MSQQCALVAMKASCILDCVSKNTASRLRSEQIALHLALVWLLLEDCAVSGSQCKRNRLELVQHRAMKMVKGLENDTSHSNRKARKVATKRPLPPPDSTF</sequence>
<dbReference type="Proteomes" id="UP001333110">
    <property type="component" value="Unassembled WGS sequence"/>
</dbReference>
<dbReference type="AlphaFoldDB" id="A0AAN7S3A5"/>
<keyword evidence="3" id="KW-1185">Reference proteome</keyword>
<gene>
    <name evidence="2" type="ORF">QYF61_012339</name>
</gene>
<dbReference type="EMBL" id="JAUNZN010000001">
    <property type="protein sequence ID" value="KAK4830614.1"/>
    <property type="molecule type" value="Genomic_DNA"/>
</dbReference>
<feature type="compositionally biased region" description="Basic residues" evidence="1">
    <location>
        <begin position="79"/>
        <end position="88"/>
    </location>
</feature>
<feature type="region of interest" description="Disordered" evidence="1">
    <location>
        <begin position="71"/>
        <end position="99"/>
    </location>
</feature>
<protein>
    <submittedName>
        <fullName evidence="2">Uncharacterized protein</fullName>
    </submittedName>
</protein>
<evidence type="ECO:0000256" key="1">
    <source>
        <dbReference type="SAM" id="MobiDB-lite"/>
    </source>
</evidence>
<evidence type="ECO:0000313" key="2">
    <source>
        <dbReference type="EMBL" id="KAK4830614.1"/>
    </source>
</evidence>